<dbReference type="InterPro" id="IPR051397">
    <property type="entry name" value="Zn-ADH-like_protein"/>
</dbReference>
<dbReference type="Proteomes" id="UP001209540">
    <property type="component" value="Unassembled WGS sequence"/>
</dbReference>
<dbReference type="InterPro" id="IPR011032">
    <property type="entry name" value="GroES-like_sf"/>
</dbReference>
<dbReference type="Gene3D" id="3.40.50.720">
    <property type="entry name" value="NAD(P)-binding Rossmann-like Domain"/>
    <property type="match status" value="1"/>
</dbReference>
<name>A0AAD5KAA0_9FUNG</name>
<dbReference type="GO" id="GO:0016491">
    <property type="term" value="F:oxidoreductase activity"/>
    <property type="evidence" value="ECO:0007669"/>
    <property type="project" value="TreeGrafter"/>
</dbReference>
<protein>
    <recommendedName>
        <fullName evidence="3">Polyketide synthase</fullName>
    </recommendedName>
</protein>
<dbReference type="AlphaFoldDB" id="A0AAD5KAA0"/>
<evidence type="ECO:0000313" key="2">
    <source>
        <dbReference type="Proteomes" id="UP001209540"/>
    </source>
</evidence>
<reference evidence="1" key="1">
    <citation type="journal article" date="2022" name="IScience">
        <title>Evolution of zygomycete secretomes and the origins of terrestrial fungal ecologies.</title>
        <authorList>
            <person name="Chang Y."/>
            <person name="Wang Y."/>
            <person name="Mondo S."/>
            <person name="Ahrendt S."/>
            <person name="Andreopoulos W."/>
            <person name="Barry K."/>
            <person name="Beard J."/>
            <person name="Benny G.L."/>
            <person name="Blankenship S."/>
            <person name="Bonito G."/>
            <person name="Cuomo C."/>
            <person name="Desiro A."/>
            <person name="Gervers K.A."/>
            <person name="Hundley H."/>
            <person name="Kuo A."/>
            <person name="LaButti K."/>
            <person name="Lang B.F."/>
            <person name="Lipzen A."/>
            <person name="O'Donnell K."/>
            <person name="Pangilinan J."/>
            <person name="Reynolds N."/>
            <person name="Sandor L."/>
            <person name="Smith M.E."/>
            <person name="Tsang A."/>
            <person name="Grigoriev I.V."/>
            <person name="Stajich J.E."/>
            <person name="Spatafora J.W."/>
        </authorList>
    </citation>
    <scope>NUCLEOTIDE SEQUENCE</scope>
    <source>
        <strain evidence="1">RSA 2281</strain>
    </source>
</reference>
<dbReference type="InterPro" id="IPR036291">
    <property type="entry name" value="NAD(P)-bd_dom_sf"/>
</dbReference>
<dbReference type="SUPFAM" id="SSF50129">
    <property type="entry name" value="GroES-like"/>
    <property type="match status" value="1"/>
</dbReference>
<sequence length="137" mass="14410">MVSLSENLGVCNDSRILYIDRQFDVSFESMGQNVQVGSSVPKEAVGTFALISQYGTCAEYLTAPFKSLIPIPGSKIDYPALLSAGLTASIALEQAGRMTTGEAVLVTAAANDAGQMAVQLAKLAGNHLLVLILVMKM</sequence>
<dbReference type="PANTHER" id="PTHR43677:SF3">
    <property type="entry name" value="PROSTAGLANDIN REDUCTASE 3"/>
    <property type="match status" value="1"/>
</dbReference>
<keyword evidence="2" id="KW-1185">Reference proteome</keyword>
<dbReference type="Gene3D" id="3.90.180.10">
    <property type="entry name" value="Medium-chain alcohol dehydrogenases, catalytic domain"/>
    <property type="match status" value="1"/>
</dbReference>
<evidence type="ECO:0008006" key="3">
    <source>
        <dbReference type="Google" id="ProtNLM"/>
    </source>
</evidence>
<dbReference type="SUPFAM" id="SSF51735">
    <property type="entry name" value="NAD(P)-binding Rossmann-fold domains"/>
    <property type="match status" value="1"/>
</dbReference>
<proteinExistence type="predicted"/>
<organism evidence="1 2">
    <name type="scientific">Phascolomyces articulosus</name>
    <dbReference type="NCBI Taxonomy" id="60185"/>
    <lineage>
        <taxon>Eukaryota</taxon>
        <taxon>Fungi</taxon>
        <taxon>Fungi incertae sedis</taxon>
        <taxon>Mucoromycota</taxon>
        <taxon>Mucoromycotina</taxon>
        <taxon>Mucoromycetes</taxon>
        <taxon>Mucorales</taxon>
        <taxon>Lichtheimiaceae</taxon>
        <taxon>Phascolomyces</taxon>
    </lineage>
</organism>
<dbReference type="PANTHER" id="PTHR43677">
    <property type="entry name" value="SHORT-CHAIN DEHYDROGENASE/REDUCTASE"/>
    <property type="match status" value="1"/>
</dbReference>
<dbReference type="GO" id="GO:0005739">
    <property type="term" value="C:mitochondrion"/>
    <property type="evidence" value="ECO:0007669"/>
    <property type="project" value="TreeGrafter"/>
</dbReference>
<dbReference type="EMBL" id="JAIXMP010000012">
    <property type="protein sequence ID" value="KAI9264096.1"/>
    <property type="molecule type" value="Genomic_DNA"/>
</dbReference>
<comment type="caution">
    <text evidence="1">The sequence shown here is derived from an EMBL/GenBank/DDBJ whole genome shotgun (WGS) entry which is preliminary data.</text>
</comment>
<evidence type="ECO:0000313" key="1">
    <source>
        <dbReference type="EMBL" id="KAI9264096.1"/>
    </source>
</evidence>
<gene>
    <name evidence="1" type="ORF">BDA99DRAFT_508405</name>
</gene>
<accession>A0AAD5KAA0</accession>
<reference evidence="1" key="2">
    <citation type="submission" date="2023-02" db="EMBL/GenBank/DDBJ databases">
        <authorList>
            <consortium name="DOE Joint Genome Institute"/>
            <person name="Mondo S.J."/>
            <person name="Chang Y."/>
            <person name="Wang Y."/>
            <person name="Ahrendt S."/>
            <person name="Andreopoulos W."/>
            <person name="Barry K."/>
            <person name="Beard J."/>
            <person name="Benny G.L."/>
            <person name="Blankenship S."/>
            <person name="Bonito G."/>
            <person name="Cuomo C."/>
            <person name="Desiro A."/>
            <person name="Gervers K.A."/>
            <person name="Hundley H."/>
            <person name="Kuo A."/>
            <person name="LaButti K."/>
            <person name="Lang B.F."/>
            <person name="Lipzen A."/>
            <person name="O'Donnell K."/>
            <person name="Pangilinan J."/>
            <person name="Reynolds N."/>
            <person name="Sandor L."/>
            <person name="Smith M.W."/>
            <person name="Tsang A."/>
            <person name="Grigoriev I.V."/>
            <person name="Stajich J.E."/>
            <person name="Spatafora J.W."/>
        </authorList>
    </citation>
    <scope>NUCLEOTIDE SEQUENCE</scope>
    <source>
        <strain evidence="1">RSA 2281</strain>
    </source>
</reference>